<name>A0AAN0SQR7_BACCE</name>
<protein>
    <submittedName>
        <fullName evidence="3">ATPase subunit of terminase family protein</fullName>
    </submittedName>
</protein>
<reference evidence="3 4" key="1">
    <citation type="journal article" date="2015" name="Genome Announc.">
        <title>Complete genome sequences for 35 biothreat assay-relevant bacillus species.</title>
        <authorList>
            <person name="Johnson S.L."/>
            <person name="Daligault H.E."/>
            <person name="Davenport K.W."/>
            <person name="Jaissle J."/>
            <person name="Frey K.G."/>
            <person name="Ladner J.T."/>
            <person name="Broomall S.M."/>
            <person name="Bishop-Lilly K.A."/>
            <person name="Bruce D.C."/>
            <person name="Gibbons H.S."/>
            <person name="Coyne S.R."/>
            <person name="Lo C.C."/>
            <person name="Meincke L."/>
            <person name="Munk A.C."/>
            <person name="Koroleva G.I."/>
            <person name="Rosenzweig C.N."/>
            <person name="Palacios G.F."/>
            <person name="Redden C.L."/>
            <person name="Minogue T.D."/>
            <person name="Chain P.S."/>
        </authorList>
    </citation>
    <scope>NUCLEOTIDE SEQUENCE [LARGE SCALE GENOMIC DNA]</scope>
    <source>
        <strain evidence="3 4">03BB108</strain>
    </source>
</reference>
<dbReference type="AlphaFoldDB" id="A0AAN0SQR7"/>
<organism evidence="3 4">
    <name type="scientific">Bacillus cereus 03BB108</name>
    <dbReference type="NCBI Taxonomy" id="451709"/>
    <lineage>
        <taxon>Bacteria</taxon>
        <taxon>Bacillati</taxon>
        <taxon>Bacillota</taxon>
        <taxon>Bacilli</taxon>
        <taxon>Bacillales</taxon>
        <taxon>Bacillaceae</taxon>
        <taxon>Bacillus</taxon>
        <taxon>Bacillus cereus group</taxon>
    </lineage>
</organism>
<evidence type="ECO:0000259" key="2">
    <source>
        <dbReference type="Pfam" id="PF06056"/>
    </source>
</evidence>
<feature type="compositionally biased region" description="Basic and acidic residues" evidence="1">
    <location>
        <begin position="45"/>
        <end position="54"/>
    </location>
</feature>
<evidence type="ECO:0000256" key="1">
    <source>
        <dbReference type="SAM" id="MobiDB-lite"/>
    </source>
</evidence>
<proteinExistence type="predicted"/>
<dbReference type="InterPro" id="IPR010332">
    <property type="entry name" value="ATPase_terminase-su_N"/>
</dbReference>
<evidence type="ECO:0000313" key="4">
    <source>
        <dbReference type="Proteomes" id="UP000031861"/>
    </source>
</evidence>
<accession>A0AAN0SQR7</accession>
<evidence type="ECO:0000313" key="3">
    <source>
        <dbReference type="EMBL" id="AJI08655.1"/>
    </source>
</evidence>
<dbReference type="RefSeq" id="WP_000810415.1">
    <property type="nucleotide sequence ID" value="NZ_CP009638.1"/>
</dbReference>
<dbReference type="Pfam" id="PF06056">
    <property type="entry name" value="Terminase_5"/>
    <property type="match status" value="1"/>
</dbReference>
<feature type="domain" description="Terminase ATPase subunit N-terminal" evidence="2">
    <location>
        <begin position="12"/>
        <end position="43"/>
    </location>
</feature>
<sequence>MKQKHELAQEDYMQGMKYKELAEKYEVSVNTVKSWKTRYKWDRKSVHTKDEKVRTQKKTGAPIGNKNAVGNSGNKNPKWGNKNAVGHGPPKGNHNAMTHGLFRKIIPNDDPHAMELLDEIQNHTELDMLFNSIQLQYFNILNSQRIMHVRDKDDMSKEIISESEGGEAYMVQFAWDKQANLLTAYSRAMTSLSAMIERFDKLANVDDERRLKLTQMKANIEKTKADTARIKGEDGEEYEDDGFKEALEGKVEEVWDDHDDDSEA</sequence>
<dbReference type="EMBL" id="CP009638">
    <property type="protein sequence ID" value="AJI08655.1"/>
    <property type="molecule type" value="Genomic_DNA"/>
</dbReference>
<feature type="region of interest" description="Disordered" evidence="1">
    <location>
        <begin position="45"/>
        <end position="95"/>
    </location>
</feature>
<keyword evidence="3" id="KW-0614">Plasmid</keyword>
<geneLocation type="plasmid" evidence="3 4">
    <name>pBFI_4</name>
</geneLocation>
<dbReference type="NCBIfam" id="NF040601">
    <property type="entry name" value="TerS_not_xtmA"/>
    <property type="match status" value="1"/>
</dbReference>
<gene>
    <name evidence="3" type="ORF">AK40_6155</name>
</gene>
<dbReference type="Proteomes" id="UP000031861">
    <property type="component" value="Plasmid pBFI_4"/>
</dbReference>